<proteinExistence type="predicted"/>
<evidence type="ECO:0000256" key="1">
    <source>
        <dbReference type="SAM" id="MobiDB-lite"/>
    </source>
</evidence>
<protein>
    <submittedName>
        <fullName evidence="2">Uncharacterized protein</fullName>
    </submittedName>
</protein>
<dbReference type="Proteomes" id="UP000424671">
    <property type="component" value="Segment"/>
</dbReference>
<sequence length="47" mass="5377">MSIDNLKDFLKEMGLESVHPKPSTTKPDYMQPGYYVDPRDVNGEVSF</sequence>
<organism evidence="2 3">
    <name type="scientific">Roseobacter phage CRP-4</name>
    <dbReference type="NCBI Taxonomy" id="2559283"/>
    <lineage>
        <taxon>Viruses</taxon>
        <taxon>Duplodnaviria</taxon>
        <taxon>Heunggongvirae</taxon>
        <taxon>Uroviricota</taxon>
        <taxon>Caudoviricetes</taxon>
        <taxon>Zobellviridae</taxon>
        <taxon>Cobavirinae</taxon>
        <taxon>Veravirus</taxon>
    </lineage>
</organism>
<accession>A0A646QWM4</accession>
<evidence type="ECO:0000313" key="2">
    <source>
        <dbReference type="EMBL" id="QBQ72617.1"/>
    </source>
</evidence>
<feature type="region of interest" description="Disordered" evidence="1">
    <location>
        <begin position="15"/>
        <end position="35"/>
    </location>
</feature>
<dbReference type="EMBL" id="MK613346">
    <property type="protein sequence ID" value="QBQ72617.1"/>
    <property type="molecule type" value="Genomic_DNA"/>
</dbReference>
<name>A0A646QWM4_9CAUD</name>
<reference evidence="2 3" key="1">
    <citation type="journal article" date="2019" name="mSystems">
        <title>Diverse, abundant and novel viruses infecting the marine abundant Roseobacter RCA lineage.</title>
        <authorList>
            <person name="Zhang Z.F."/>
            <person name="Chen F."/>
            <person name="Chu X."/>
            <person name="Zhang H."/>
            <person name="Luo H.W."/>
            <person name="Zhai Z.Q."/>
            <person name="Yang M.Y."/>
            <person name="Zhao Y.L."/>
        </authorList>
    </citation>
    <scope>NUCLEOTIDE SEQUENCE [LARGE SCALE GENOMIC DNA]</scope>
</reference>
<gene>
    <name evidence="2" type="ORF">CRP4_gp08</name>
</gene>
<evidence type="ECO:0000313" key="3">
    <source>
        <dbReference type="Proteomes" id="UP000424671"/>
    </source>
</evidence>